<organism evidence="2 3">
    <name type="scientific">Microtetraspora glauca</name>
    <dbReference type="NCBI Taxonomy" id="1996"/>
    <lineage>
        <taxon>Bacteria</taxon>
        <taxon>Bacillati</taxon>
        <taxon>Actinomycetota</taxon>
        <taxon>Actinomycetes</taxon>
        <taxon>Streptosporangiales</taxon>
        <taxon>Streptosporangiaceae</taxon>
        <taxon>Microtetraspora</taxon>
    </lineage>
</organism>
<dbReference type="Proteomes" id="UP001551675">
    <property type="component" value="Unassembled WGS sequence"/>
</dbReference>
<dbReference type="EMBL" id="JBFALK010000003">
    <property type="protein sequence ID" value="MEV0968506.1"/>
    <property type="molecule type" value="Genomic_DNA"/>
</dbReference>
<evidence type="ECO:0008006" key="4">
    <source>
        <dbReference type="Google" id="ProtNLM"/>
    </source>
</evidence>
<accession>A0ABV3GAM6</accession>
<evidence type="ECO:0000256" key="1">
    <source>
        <dbReference type="SAM" id="MobiDB-lite"/>
    </source>
</evidence>
<reference evidence="2 3" key="1">
    <citation type="submission" date="2024-06" db="EMBL/GenBank/DDBJ databases">
        <title>The Natural Products Discovery Center: Release of the First 8490 Sequenced Strains for Exploring Actinobacteria Biosynthetic Diversity.</title>
        <authorList>
            <person name="Kalkreuter E."/>
            <person name="Kautsar S.A."/>
            <person name="Yang D."/>
            <person name="Bader C.D."/>
            <person name="Teijaro C.N."/>
            <person name="Fluegel L."/>
            <person name="Davis C.M."/>
            <person name="Simpson J.R."/>
            <person name="Lauterbach L."/>
            <person name="Steele A.D."/>
            <person name="Gui C."/>
            <person name="Meng S."/>
            <person name="Li G."/>
            <person name="Viehrig K."/>
            <person name="Ye F."/>
            <person name="Su P."/>
            <person name="Kiefer A.F."/>
            <person name="Nichols A."/>
            <person name="Cepeda A.J."/>
            <person name="Yan W."/>
            <person name="Fan B."/>
            <person name="Jiang Y."/>
            <person name="Adhikari A."/>
            <person name="Zheng C.-J."/>
            <person name="Schuster L."/>
            <person name="Cowan T.M."/>
            <person name="Smanski M.J."/>
            <person name="Chevrette M.G."/>
            <person name="De Carvalho L.P.S."/>
            <person name="Shen B."/>
        </authorList>
    </citation>
    <scope>NUCLEOTIDE SEQUENCE [LARGE SCALE GENOMIC DNA]</scope>
    <source>
        <strain evidence="2 3">NPDC050100</strain>
    </source>
</reference>
<evidence type="ECO:0000313" key="3">
    <source>
        <dbReference type="Proteomes" id="UP001551675"/>
    </source>
</evidence>
<protein>
    <recommendedName>
        <fullName evidence="4">Prohead protease</fullName>
    </recommendedName>
</protein>
<sequence length="332" mass="34109">MDITHAYAATVTKAERDAAGDLIVYGKATGPDVDLDAQICDPAWLKTAMPKWMTWGNLREMHQPIAAGIGIELAAEGDDWMLKSKVVDDGTAKKIEAGALKGYSVGIKNAQVVKDAAAPGGRIVGGEIVEVSYVDRPCNPTATLALAKAAGNEALAPVDVAGEPIVELDGVTLAQADETKAALSSLADQVSELTTVIKGFLVGTGKVGGSGEGGGVGTGPAARPDEGKGSPKSAAPDMIKRDELDGLVKAAIAEATKPLEERAKALEAELAKVKATPVPGGPVIRATPTTTPAPQGNAEKATYYRQMADQVQDSAARQGYLQMAADAERAGN</sequence>
<gene>
    <name evidence="2" type="ORF">AB0I59_07720</name>
</gene>
<proteinExistence type="predicted"/>
<feature type="region of interest" description="Disordered" evidence="1">
    <location>
        <begin position="277"/>
        <end position="297"/>
    </location>
</feature>
<keyword evidence="3" id="KW-1185">Reference proteome</keyword>
<name>A0ABV3GAM6_MICGL</name>
<feature type="compositionally biased region" description="Gly residues" evidence="1">
    <location>
        <begin position="208"/>
        <end position="218"/>
    </location>
</feature>
<evidence type="ECO:0000313" key="2">
    <source>
        <dbReference type="EMBL" id="MEV0968506.1"/>
    </source>
</evidence>
<comment type="caution">
    <text evidence="2">The sequence shown here is derived from an EMBL/GenBank/DDBJ whole genome shotgun (WGS) entry which is preliminary data.</text>
</comment>
<feature type="region of interest" description="Disordered" evidence="1">
    <location>
        <begin position="208"/>
        <end position="237"/>
    </location>
</feature>
<dbReference type="RefSeq" id="WP_358131237.1">
    <property type="nucleotide sequence ID" value="NZ_JBFALK010000003.1"/>
</dbReference>